<dbReference type="InterPro" id="IPR017972">
    <property type="entry name" value="Cyt_P450_CS"/>
</dbReference>
<dbReference type="GO" id="GO:0016705">
    <property type="term" value="F:oxidoreductase activity, acting on paired donors, with incorporation or reduction of molecular oxygen"/>
    <property type="evidence" value="ECO:0007669"/>
    <property type="project" value="InterPro"/>
</dbReference>
<evidence type="ECO:0000256" key="4">
    <source>
        <dbReference type="ARBA" id="ARBA00022692"/>
    </source>
</evidence>
<name>A0A9Q0HLJ1_9POAL</name>
<evidence type="ECO:0000256" key="10">
    <source>
        <dbReference type="PIRSR" id="PIRSR602401-1"/>
    </source>
</evidence>
<dbReference type="PRINTS" id="PR00385">
    <property type="entry name" value="P450"/>
</dbReference>
<evidence type="ECO:0000256" key="2">
    <source>
        <dbReference type="ARBA" id="ARBA00004370"/>
    </source>
</evidence>
<dbReference type="GO" id="GO:0020037">
    <property type="term" value="F:heme binding"/>
    <property type="evidence" value="ECO:0007669"/>
    <property type="project" value="InterPro"/>
</dbReference>
<evidence type="ECO:0000256" key="5">
    <source>
        <dbReference type="ARBA" id="ARBA00022723"/>
    </source>
</evidence>
<evidence type="ECO:0008006" key="15">
    <source>
        <dbReference type="Google" id="ProtNLM"/>
    </source>
</evidence>
<evidence type="ECO:0000313" key="14">
    <source>
        <dbReference type="Proteomes" id="UP001151287"/>
    </source>
</evidence>
<dbReference type="PANTHER" id="PTHR47947">
    <property type="entry name" value="CYTOCHROME P450 82C3-RELATED"/>
    <property type="match status" value="1"/>
</dbReference>
<comment type="cofactor">
    <cofactor evidence="1 10">
        <name>heme</name>
        <dbReference type="ChEBI" id="CHEBI:30413"/>
    </cofactor>
</comment>
<keyword evidence="14" id="KW-1185">Reference proteome</keyword>
<gene>
    <name evidence="13" type="ORF">LUZ63_014363</name>
</gene>
<evidence type="ECO:0000256" key="3">
    <source>
        <dbReference type="ARBA" id="ARBA00022617"/>
    </source>
</evidence>
<evidence type="ECO:0000256" key="7">
    <source>
        <dbReference type="ARBA" id="ARBA00023002"/>
    </source>
</evidence>
<dbReference type="PANTHER" id="PTHR47947:SF26">
    <property type="entry name" value="CYTOCHROME P450"/>
    <property type="match status" value="1"/>
</dbReference>
<dbReference type="GO" id="GO:0005506">
    <property type="term" value="F:iron ion binding"/>
    <property type="evidence" value="ECO:0007669"/>
    <property type="project" value="InterPro"/>
</dbReference>
<keyword evidence="3 10" id="KW-0349">Heme</keyword>
<evidence type="ECO:0000256" key="12">
    <source>
        <dbReference type="SAM" id="Phobius"/>
    </source>
</evidence>
<comment type="similarity">
    <text evidence="11">Belongs to the cytochrome P450 family.</text>
</comment>
<dbReference type="InterPro" id="IPR036396">
    <property type="entry name" value="Cyt_P450_sf"/>
</dbReference>
<dbReference type="PROSITE" id="PS00086">
    <property type="entry name" value="CYTOCHROME_P450"/>
    <property type="match status" value="1"/>
</dbReference>
<dbReference type="CDD" id="cd20653">
    <property type="entry name" value="CYP81"/>
    <property type="match status" value="1"/>
</dbReference>
<dbReference type="PRINTS" id="PR00463">
    <property type="entry name" value="EP450I"/>
</dbReference>
<dbReference type="EMBL" id="JAMQYH010000004">
    <property type="protein sequence ID" value="KAJ1690208.1"/>
    <property type="molecule type" value="Genomic_DNA"/>
</dbReference>
<dbReference type="Proteomes" id="UP001151287">
    <property type="component" value="Unassembled WGS sequence"/>
</dbReference>
<dbReference type="InterPro" id="IPR050651">
    <property type="entry name" value="Plant_Cytochrome_P450_Monoox"/>
</dbReference>
<dbReference type="GO" id="GO:0016020">
    <property type="term" value="C:membrane"/>
    <property type="evidence" value="ECO:0007669"/>
    <property type="project" value="UniProtKB-SubCell"/>
</dbReference>
<dbReference type="FunFam" id="1.10.630.10:FF:000023">
    <property type="entry name" value="Cytochrome P450 family protein"/>
    <property type="match status" value="1"/>
</dbReference>
<feature type="binding site" description="axial binding residue" evidence="10">
    <location>
        <position position="443"/>
    </location>
    <ligand>
        <name>heme</name>
        <dbReference type="ChEBI" id="CHEBI:30413"/>
    </ligand>
    <ligandPart>
        <name>Fe</name>
        <dbReference type="ChEBI" id="CHEBI:18248"/>
    </ligandPart>
</feature>
<evidence type="ECO:0000256" key="1">
    <source>
        <dbReference type="ARBA" id="ARBA00001971"/>
    </source>
</evidence>
<keyword evidence="6 12" id="KW-1133">Transmembrane helix</keyword>
<accession>A0A9Q0HLJ1</accession>
<keyword evidence="7 11" id="KW-0560">Oxidoreductase</keyword>
<dbReference type="Gene3D" id="1.10.630.10">
    <property type="entry name" value="Cytochrome P450"/>
    <property type="match status" value="1"/>
</dbReference>
<comment type="subcellular location">
    <subcellularLocation>
        <location evidence="2">Membrane</location>
    </subcellularLocation>
</comment>
<evidence type="ECO:0000256" key="11">
    <source>
        <dbReference type="RuleBase" id="RU000461"/>
    </source>
</evidence>
<keyword evidence="11" id="KW-0503">Monooxygenase</keyword>
<proteinExistence type="inferred from homology"/>
<dbReference type="InterPro" id="IPR001128">
    <property type="entry name" value="Cyt_P450"/>
</dbReference>
<dbReference type="SUPFAM" id="SSF48264">
    <property type="entry name" value="Cytochrome P450"/>
    <property type="match status" value="1"/>
</dbReference>
<evidence type="ECO:0000256" key="6">
    <source>
        <dbReference type="ARBA" id="ARBA00022989"/>
    </source>
</evidence>
<evidence type="ECO:0000256" key="8">
    <source>
        <dbReference type="ARBA" id="ARBA00023004"/>
    </source>
</evidence>
<evidence type="ECO:0000256" key="9">
    <source>
        <dbReference type="ARBA" id="ARBA00023136"/>
    </source>
</evidence>
<keyword evidence="9 12" id="KW-0472">Membrane</keyword>
<dbReference type="Pfam" id="PF00067">
    <property type="entry name" value="p450"/>
    <property type="match status" value="1"/>
</dbReference>
<keyword evidence="8 10" id="KW-0408">Iron</keyword>
<keyword evidence="5 10" id="KW-0479">Metal-binding</keyword>
<protein>
    <recommendedName>
        <fullName evidence="15">Cytochrome P450</fullName>
    </recommendedName>
</protein>
<dbReference type="OrthoDB" id="1055148at2759"/>
<keyword evidence="4 12" id="KW-0812">Transmembrane</keyword>
<dbReference type="InterPro" id="IPR002401">
    <property type="entry name" value="Cyt_P450_E_grp-I"/>
</dbReference>
<feature type="transmembrane region" description="Helical" evidence="12">
    <location>
        <begin position="6"/>
        <end position="25"/>
    </location>
</feature>
<dbReference type="GO" id="GO:0004497">
    <property type="term" value="F:monooxygenase activity"/>
    <property type="evidence" value="ECO:0007669"/>
    <property type="project" value="UniProtKB-KW"/>
</dbReference>
<sequence length="507" mass="57452">MESSLSYLSLPLLIFIIFVSFKLILSSKTKTRRLPPSPPSRPIIGHLHLFKKPLHRTLANLSSIHGPVLHLQFGSRPVLLVSSPDLANEIFTTHDITFANRPKFPSAKHISHNYTTFVSSSYGRNWRNLRRIATIEILSSHRLLCSTEIRSNEVRCLGRSLFVDSAKNEAFTKVDMRLRLFELVLNVIMRMIAGKRYYGENAEDSKDAKRFKEMVEEATALGGASNLQDFFPILRLFDFGGVQKRAARLAATRNELSQRLVDEYRQRGSSEGSKKKTMIADLLELQPAEPEVYTDAVIRSLCLSILQAGTDTSANTMEWIMSLLLNNPQVLHKARDEIEKYVGLDRLIEESDLTNLPYLHCVINETLRLYPVVPLLVPHESSKDCSLGGYIIPAGTMLFVNVYAIQRDPKIWEEPTKFKPERFEDGKAEGNWMLPFGMGRRGCPGEGLARKVMCLAIGTLVQCFEWERVGTEEVDMTEGSGITMPRAVRLEAMYRPRPKMIPVLQKL</sequence>
<dbReference type="AlphaFoldDB" id="A0A9Q0HLJ1"/>
<reference evidence="13" key="1">
    <citation type="journal article" date="2022" name="Cell">
        <title>Repeat-based holocentromeres influence genome architecture and karyotype evolution.</title>
        <authorList>
            <person name="Hofstatter P.G."/>
            <person name="Thangavel G."/>
            <person name="Lux T."/>
            <person name="Neumann P."/>
            <person name="Vondrak T."/>
            <person name="Novak P."/>
            <person name="Zhang M."/>
            <person name="Costa L."/>
            <person name="Castellani M."/>
            <person name="Scott A."/>
            <person name="Toegelov H."/>
            <person name="Fuchs J."/>
            <person name="Mata-Sucre Y."/>
            <person name="Dias Y."/>
            <person name="Vanzela A.L.L."/>
            <person name="Huettel B."/>
            <person name="Almeida C.C.S."/>
            <person name="Simkova H."/>
            <person name="Souza G."/>
            <person name="Pedrosa-Harand A."/>
            <person name="Macas J."/>
            <person name="Mayer K.F.X."/>
            <person name="Houben A."/>
            <person name="Marques A."/>
        </authorList>
    </citation>
    <scope>NUCLEOTIDE SEQUENCE</scope>
    <source>
        <strain evidence="13">RhyBre1mFocal</strain>
    </source>
</reference>
<evidence type="ECO:0000313" key="13">
    <source>
        <dbReference type="EMBL" id="KAJ1690208.1"/>
    </source>
</evidence>
<organism evidence="13 14">
    <name type="scientific">Rhynchospora breviuscula</name>
    <dbReference type="NCBI Taxonomy" id="2022672"/>
    <lineage>
        <taxon>Eukaryota</taxon>
        <taxon>Viridiplantae</taxon>
        <taxon>Streptophyta</taxon>
        <taxon>Embryophyta</taxon>
        <taxon>Tracheophyta</taxon>
        <taxon>Spermatophyta</taxon>
        <taxon>Magnoliopsida</taxon>
        <taxon>Liliopsida</taxon>
        <taxon>Poales</taxon>
        <taxon>Cyperaceae</taxon>
        <taxon>Cyperoideae</taxon>
        <taxon>Rhynchosporeae</taxon>
        <taxon>Rhynchospora</taxon>
    </lineage>
</organism>
<comment type="caution">
    <text evidence="13">The sequence shown here is derived from an EMBL/GenBank/DDBJ whole genome shotgun (WGS) entry which is preliminary data.</text>
</comment>